<keyword evidence="2" id="KW-0472">Membrane</keyword>
<proteinExistence type="predicted"/>
<dbReference type="AlphaFoldDB" id="A0A8S4Q6U5"/>
<keyword evidence="2" id="KW-1133">Transmembrane helix</keyword>
<keyword evidence="2" id="KW-0812">Transmembrane</keyword>
<feature type="transmembrane region" description="Helical" evidence="2">
    <location>
        <begin position="497"/>
        <end position="516"/>
    </location>
</feature>
<evidence type="ECO:0000313" key="4">
    <source>
        <dbReference type="Proteomes" id="UP000749559"/>
    </source>
</evidence>
<feature type="transmembrane region" description="Helical" evidence="2">
    <location>
        <begin position="362"/>
        <end position="382"/>
    </location>
</feature>
<evidence type="ECO:0000256" key="1">
    <source>
        <dbReference type="SAM" id="MobiDB-lite"/>
    </source>
</evidence>
<dbReference type="EMBL" id="CAIIXF020000012">
    <property type="protein sequence ID" value="CAH1801574.1"/>
    <property type="molecule type" value="Genomic_DNA"/>
</dbReference>
<feature type="transmembrane region" description="Helical" evidence="2">
    <location>
        <begin position="152"/>
        <end position="172"/>
    </location>
</feature>
<gene>
    <name evidence="3" type="ORF">OFUS_LOCUS25354</name>
</gene>
<evidence type="ECO:0000256" key="2">
    <source>
        <dbReference type="SAM" id="Phobius"/>
    </source>
</evidence>
<feature type="transmembrane region" description="Helical" evidence="2">
    <location>
        <begin position="394"/>
        <end position="411"/>
    </location>
</feature>
<protein>
    <submittedName>
        <fullName evidence="3">Uncharacterized protein</fullName>
    </submittedName>
</protein>
<dbReference type="OrthoDB" id="9986409at2759"/>
<feature type="transmembrane region" description="Helical" evidence="2">
    <location>
        <begin position="431"/>
        <end position="449"/>
    </location>
</feature>
<dbReference type="Proteomes" id="UP000749559">
    <property type="component" value="Unassembled WGS sequence"/>
</dbReference>
<name>A0A8S4Q6U5_OWEFU</name>
<evidence type="ECO:0000313" key="3">
    <source>
        <dbReference type="EMBL" id="CAH1801574.1"/>
    </source>
</evidence>
<organism evidence="3 4">
    <name type="scientific">Owenia fusiformis</name>
    <name type="common">Polychaete worm</name>
    <dbReference type="NCBI Taxonomy" id="6347"/>
    <lineage>
        <taxon>Eukaryota</taxon>
        <taxon>Metazoa</taxon>
        <taxon>Spiralia</taxon>
        <taxon>Lophotrochozoa</taxon>
        <taxon>Annelida</taxon>
        <taxon>Polychaeta</taxon>
        <taxon>Sedentaria</taxon>
        <taxon>Canalipalpata</taxon>
        <taxon>Sabellida</taxon>
        <taxon>Oweniida</taxon>
        <taxon>Oweniidae</taxon>
        <taxon>Owenia</taxon>
    </lineage>
</organism>
<feature type="transmembrane region" description="Helical" evidence="2">
    <location>
        <begin position="280"/>
        <end position="296"/>
    </location>
</feature>
<sequence length="600" mass="68755">MADPNDDVNVEVDGANELNNVDDNKHVPEDVTVFDNRTHKHLDKKEQCYSSAIKAKNRKDAPWYNRQDILVFIGGMAFIVVTLGAMFALGSWRKWDAPSGYFHNATITTMERFLPEPYSIEPGVKWRDSPGASGRWYYWRLPPARVTLWSRVFMYVGYFGHQLAIWYVTYAAQMAKAARPNGVLKFTTKLDRYNWTALVINIFFHIVHLVNTHTTYDALAQDTVEASSQGSAIMALGLMLTMEYNERGFIMGWPSRHDTGKFSRFIYRLPMDCVYVIRKYHGYAISWAAIFTFWYHPMENTYGHALGITHTWMWMLQGSLMHTKFHANRWWRFILENWVLLHGAMVAFQTKNPASATDLWPMFFFGFLGTVAFSGVYILPFWDKVKGWWKLLRLLPPAAFIGIIVGAYSQILDKENKPYTRLVEVVRIPGFMFATFFITWGFTKLFLVIRECISGPLKRERPSALTTIINMFIFIMVYGVLIGISSVLHIIDFKSTTALMFIMVFIYIIGVVAVIVSNQVMIPSRMIGVKKHKAADELANIADELPKKHIPGGEMPQIGGELPKKHLPEDELPQVEGELPQKDMSTVNGVTNDAFEKTEL</sequence>
<comment type="caution">
    <text evidence="3">The sequence shown here is derived from an EMBL/GenBank/DDBJ whole genome shotgun (WGS) entry which is preliminary data.</text>
</comment>
<feature type="region of interest" description="Disordered" evidence="1">
    <location>
        <begin position="558"/>
        <end position="600"/>
    </location>
</feature>
<feature type="transmembrane region" description="Helical" evidence="2">
    <location>
        <begin position="469"/>
        <end position="491"/>
    </location>
</feature>
<reference evidence="3" key="1">
    <citation type="submission" date="2022-03" db="EMBL/GenBank/DDBJ databases">
        <authorList>
            <person name="Martin C."/>
        </authorList>
    </citation>
    <scope>NUCLEOTIDE SEQUENCE</scope>
</reference>
<accession>A0A8S4Q6U5</accession>
<feature type="transmembrane region" description="Helical" evidence="2">
    <location>
        <begin position="69"/>
        <end position="92"/>
    </location>
</feature>
<keyword evidence="4" id="KW-1185">Reference proteome</keyword>